<reference evidence="9" key="2">
    <citation type="submission" date="2020-09" db="EMBL/GenBank/DDBJ databases">
        <authorList>
            <person name="Sun Q."/>
            <person name="Zhou Y."/>
        </authorList>
    </citation>
    <scope>NUCLEOTIDE SEQUENCE</scope>
    <source>
        <strain evidence="9">CGMCC 4.3508</strain>
    </source>
</reference>
<dbReference type="Pfam" id="PF01850">
    <property type="entry name" value="PIN"/>
    <property type="match status" value="1"/>
</dbReference>
<dbReference type="GO" id="GO:0016787">
    <property type="term" value="F:hydrolase activity"/>
    <property type="evidence" value="ECO:0007669"/>
    <property type="project" value="UniProtKB-KW"/>
</dbReference>
<reference evidence="9" key="1">
    <citation type="journal article" date="2014" name="Int. J. Syst. Evol. Microbiol.">
        <title>Complete genome sequence of Corynebacterium casei LMG S-19264T (=DSM 44701T), isolated from a smear-ripened cheese.</title>
        <authorList>
            <consortium name="US DOE Joint Genome Institute (JGI-PGF)"/>
            <person name="Walter F."/>
            <person name="Albersmeier A."/>
            <person name="Kalinowski J."/>
            <person name="Ruckert C."/>
        </authorList>
    </citation>
    <scope>NUCLEOTIDE SEQUENCE</scope>
    <source>
        <strain evidence="9">CGMCC 4.3508</strain>
    </source>
</reference>
<evidence type="ECO:0000256" key="4">
    <source>
        <dbReference type="ARBA" id="ARBA00022723"/>
    </source>
</evidence>
<name>A0A917RU23_9NOCA</name>
<dbReference type="GO" id="GO:0004518">
    <property type="term" value="F:nuclease activity"/>
    <property type="evidence" value="ECO:0007669"/>
    <property type="project" value="UniProtKB-KW"/>
</dbReference>
<keyword evidence="6" id="KW-0460">Magnesium</keyword>
<evidence type="ECO:0000256" key="6">
    <source>
        <dbReference type="ARBA" id="ARBA00022842"/>
    </source>
</evidence>
<sequence>MTVERPVRTRGLIDTNIMILRRWLDPAELPDEMAITAVTLAELSAGPHEVRGNAMQNSYNEHSERARRLDVLQRAEHEFDPVPFDTEAARAYGRVCASVIAAGRKPRRRIADLMIASIAVAEDLPLYTTNPDDFRGLEALVTINAVTRPSVPHDHAAE</sequence>
<keyword evidence="10" id="KW-1185">Reference proteome</keyword>
<dbReference type="Gene3D" id="3.40.50.1010">
    <property type="entry name" value="5'-nuclease"/>
    <property type="match status" value="1"/>
</dbReference>
<dbReference type="InterPro" id="IPR002716">
    <property type="entry name" value="PIN_dom"/>
</dbReference>
<feature type="domain" description="PIN" evidence="8">
    <location>
        <begin position="18"/>
        <end position="135"/>
    </location>
</feature>
<gene>
    <name evidence="9" type="ORF">GCM10011588_48400</name>
</gene>
<comment type="similarity">
    <text evidence="7">Belongs to the PINc/VapC protein family.</text>
</comment>
<evidence type="ECO:0000313" key="10">
    <source>
        <dbReference type="Proteomes" id="UP000638263"/>
    </source>
</evidence>
<organism evidence="9 10">
    <name type="scientific">Nocardia jinanensis</name>
    <dbReference type="NCBI Taxonomy" id="382504"/>
    <lineage>
        <taxon>Bacteria</taxon>
        <taxon>Bacillati</taxon>
        <taxon>Actinomycetota</taxon>
        <taxon>Actinomycetes</taxon>
        <taxon>Mycobacteriales</taxon>
        <taxon>Nocardiaceae</taxon>
        <taxon>Nocardia</taxon>
    </lineage>
</organism>
<dbReference type="InterPro" id="IPR029060">
    <property type="entry name" value="PIN-like_dom_sf"/>
</dbReference>
<comment type="cofactor">
    <cofactor evidence="1">
        <name>Mg(2+)</name>
        <dbReference type="ChEBI" id="CHEBI:18420"/>
    </cofactor>
</comment>
<protein>
    <recommendedName>
        <fullName evidence="8">PIN domain-containing protein</fullName>
    </recommendedName>
</protein>
<dbReference type="GO" id="GO:0046872">
    <property type="term" value="F:metal ion binding"/>
    <property type="evidence" value="ECO:0007669"/>
    <property type="project" value="UniProtKB-KW"/>
</dbReference>
<dbReference type="SUPFAM" id="SSF88723">
    <property type="entry name" value="PIN domain-like"/>
    <property type="match status" value="1"/>
</dbReference>
<keyword evidence="2" id="KW-1277">Toxin-antitoxin system</keyword>
<keyword evidence="5" id="KW-0378">Hydrolase</keyword>
<evidence type="ECO:0000256" key="3">
    <source>
        <dbReference type="ARBA" id="ARBA00022722"/>
    </source>
</evidence>
<dbReference type="Proteomes" id="UP000638263">
    <property type="component" value="Unassembled WGS sequence"/>
</dbReference>
<evidence type="ECO:0000256" key="1">
    <source>
        <dbReference type="ARBA" id="ARBA00001946"/>
    </source>
</evidence>
<evidence type="ECO:0000313" key="9">
    <source>
        <dbReference type="EMBL" id="GGL27901.1"/>
    </source>
</evidence>
<evidence type="ECO:0000256" key="7">
    <source>
        <dbReference type="ARBA" id="ARBA00038093"/>
    </source>
</evidence>
<dbReference type="AlphaFoldDB" id="A0A917RU23"/>
<accession>A0A917RU23</accession>
<evidence type="ECO:0000256" key="2">
    <source>
        <dbReference type="ARBA" id="ARBA00022649"/>
    </source>
</evidence>
<dbReference type="CDD" id="cd18732">
    <property type="entry name" value="PIN_MtVapC4-C5_like"/>
    <property type="match status" value="1"/>
</dbReference>
<dbReference type="PANTHER" id="PTHR33653">
    <property type="entry name" value="RIBONUCLEASE VAPC2"/>
    <property type="match status" value="1"/>
</dbReference>
<keyword evidence="4" id="KW-0479">Metal-binding</keyword>
<keyword evidence="3" id="KW-0540">Nuclease</keyword>
<evidence type="ECO:0000256" key="5">
    <source>
        <dbReference type="ARBA" id="ARBA00022801"/>
    </source>
</evidence>
<dbReference type="PANTHER" id="PTHR33653:SF1">
    <property type="entry name" value="RIBONUCLEASE VAPC2"/>
    <property type="match status" value="1"/>
</dbReference>
<comment type="caution">
    <text evidence="9">The sequence shown here is derived from an EMBL/GenBank/DDBJ whole genome shotgun (WGS) entry which is preliminary data.</text>
</comment>
<dbReference type="EMBL" id="BMMH01000011">
    <property type="protein sequence ID" value="GGL27901.1"/>
    <property type="molecule type" value="Genomic_DNA"/>
</dbReference>
<evidence type="ECO:0000259" key="8">
    <source>
        <dbReference type="Pfam" id="PF01850"/>
    </source>
</evidence>
<dbReference type="InterPro" id="IPR050556">
    <property type="entry name" value="Type_II_TA_system_RNase"/>
</dbReference>
<proteinExistence type="inferred from homology"/>